<dbReference type="EMBL" id="GG657754">
    <property type="protein sequence ID" value="EFL27616.1"/>
    <property type="molecule type" value="Genomic_DNA"/>
</dbReference>
<dbReference type="Gene3D" id="6.10.140.850">
    <property type="match status" value="1"/>
</dbReference>
<evidence type="ECO:0000313" key="5">
    <source>
        <dbReference type="EMBL" id="EFL27616.1"/>
    </source>
</evidence>
<dbReference type="Pfam" id="PF03965">
    <property type="entry name" value="Penicillinase_R"/>
    <property type="match status" value="1"/>
</dbReference>
<keyword evidence="3" id="KW-0238">DNA-binding</keyword>
<dbReference type="InterPro" id="IPR005650">
    <property type="entry name" value="BlaI_family"/>
</dbReference>
<dbReference type="HOGENOM" id="CLU_119090_1_1_11"/>
<dbReference type="AlphaFoldDB" id="D9WIW3"/>
<evidence type="ECO:0000313" key="6">
    <source>
        <dbReference type="Proteomes" id="UP000003963"/>
    </source>
</evidence>
<name>D9WIW3_9ACTN</name>
<organism evidence="5 6">
    <name type="scientific">Streptomyces himastatinicus ATCC 53653</name>
    <dbReference type="NCBI Taxonomy" id="457427"/>
    <lineage>
        <taxon>Bacteria</taxon>
        <taxon>Bacillati</taxon>
        <taxon>Actinomycetota</taxon>
        <taxon>Actinomycetes</taxon>
        <taxon>Kitasatosporales</taxon>
        <taxon>Streptomycetaceae</taxon>
        <taxon>Streptomyces</taxon>
        <taxon>Streptomyces violaceusniger group</taxon>
    </lineage>
</organism>
<reference evidence="5 6" key="1">
    <citation type="submission" date="2009-02" db="EMBL/GenBank/DDBJ databases">
        <title>Annotation of Streptomyces hygroscopicus strain ATCC 53653.</title>
        <authorList>
            <consortium name="The Broad Institute Genome Sequencing Platform"/>
            <consortium name="Broad Institute Microbial Sequencing Center"/>
            <person name="Fischbach M."/>
            <person name="Godfrey P."/>
            <person name="Ward D."/>
            <person name="Young S."/>
            <person name="Zeng Q."/>
            <person name="Koehrsen M."/>
            <person name="Alvarado L."/>
            <person name="Berlin A.M."/>
            <person name="Bochicchio J."/>
            <person name="Borenstein D."/>
            <person name="Chapman S.B."/>
            <person name="Chen Z."/>
            <person name="Engels R."/>
            <person name="Freedman E."/>
            <person name="Gellesch M."/>
            <person name="Goldberg J."/>
            <person name="Griggs A."/>
            <person name="Gujja S."/>
            <person name="Heilman E.R."/>
            <person name="Heiman D.I."/>
            <person name="Hepburn T.A."/>
            <person name="Howarth C."/>
            <person name="Jen D."/>
            <person name="Larson L."/>
            <person name="Lewis B."/>
            <person name="Mehta T."/>
            <person name="Park D."/>
            <person name="Pearson M."/>
            <person name="Richards J."/>
            <person name="Roberts A."/>
            <person name="Saif S."/>
            <person name="Shea T.D."/>
            <person name="Shenoy N."/>
            <person name="Sisk P."/>
            <person name="Stolte C."/>
            <person name="Sykes S.N."/>
            <person name="Thomson T."/>
            <person name="Walk T."/>
            <person name="White J."/>
            <person name="Yandava C."/>
            <person name="Straight P."/>
            <person name="Clardy J."/>
            <person name="Hung D."/>
            <person name="Kolter R."/>
            <person name="Mekalanos J."/>
            <person name="Walker S."/>
            <person name="Walsh C.T."/>
            <person name="Wieland-Brown L.C."/>
            <person name="Haas B."/>
            <person name="Nusbaum C."/>
            <person name="Birren B."/>
        </authorList>
    </citation>
    <scope>NUCLEOTIDE SEQUENCE [LARGE SCALE GENOMIC DNA]</scope>
    <source>
        <strain evidence="5 6">ATCC 53653</strain>
    </source>
</reference>
<dbReference type="InterPro" id="IPR036390">
    <property type="entry name" value="WH_DNA-bd_sf"/>
</dbReference>
<dbReference type="STRING" id="457427.SSOG_07330"/>
<keyword evidence="4" id="KW-0804">Transcription</keyword>
<dbReference type="Proteomes" id="UP000003963">
    <property type="component" value="Unassembled WGS sequence"/>
</dbReference>
<dbReference type="Gene3D" id="1.10.10.10">
    <property type="entry name" value="Winged helix-like DNA-binding domain superfamily/Winged helix DNA-binding domain"/>
    <property type="match status" value="1"/>
</dbReference>
<accession>D9WIW3</accession>
<dbReference type="SUPFAM" id="SSF46785">
    <property type="entry name" value="Winged helix' DNA-binding domain"/>
    <property type="match status" value="1"/>
</dbReference>
<protein>
    <submittedName>
        <fullName evidence="5">CopY family transcriptional repressor</fullName>
    </submittedName>
</protein>
<dbReference type="RefSeq" id="WP_009719414.1">
    <property type="nucleotide sequence ID" value="NZ_GG657754.1"/>
</dbReference>
<keyword evidence="2" id="KW-0805">Transcription regulation</keyword>
<evidence type="ECO:0000256" key="1">
    <source>
        <dbReference type="ARBA" id="ARBA00011046"/>
    </source>
</evidence>
<evidence type="ECO:0000256" key="4">
    <source>
        <dbReference type="ARBA" id="ARBA00023163"/>
    </source>
</evidence>
<keyword evidence="6" id="KW-1185">Reference proteome</keyword>
<gene>
    <name evidence="5" type="ORF">SSOG_07330</name>
</gene>
<dbReference type="InterPro" id="IPR036388">
    <property type="entry name" value="WH-like_DNA-bd_sf"/>
</dbReference>
<evidence type="ECO:0000256" key="3">
    <source>
        <dbReference type="ARBA" id="ARBA00023125"/>
    </source>
</evidence>
<dbReference type="OrthoDB" id="9813987at2"/>
<evidence type="ECO:0000256" key="2">
    <source>
        <dbReference type="ARBA" id="ARBA00023015"/>
    </source>
</evidence>
<sequence length="137" mass="14945">MAGCRGSQYRGSAAATAGGLRTLITPAPARLRIREVLERLNRDPEPAYNTVHTVTEVLYRKGWLSKEKDGRAFRYGATASREAYVAGLMGEVLAVADDRAAAVVNLVETMEPDEAAELRRLLVAARGTGARSEERER</sequence>
<dbReference type="GO" id="GO:0045892">
    <property type="term" value="P:negative regulation of DNA-templated transcription"/>
    <property type="evidence" value="ECO:0007669"/>
    <property type="project" value="InterPro"/>
</dbReference>
<comment type="similarity">
    <text evidence="1">Belongs to the BlaI transcriptional regulatory family.</text>
</comment>
<proteinExistence type="inferred from homology"/>
<dbReference type="GO" id="GO:0003677">
    <property type="term" value="F:DNA binding"/>
    <property type="evidence" value="ECO:0007669"/>
    <property type="project" value="UniProtKB-KW"/>
</dbReference>